<dbReference type="Pfam" id="PF05685">
    <property type="entry name" value="Uma2"/>
    <property type="match status" value="1"/>
</dbReference>
<dbReference type="PANTHER" id="PTHR35400">
    <property type="entry name" value="SLR1083 PROTEIN"/>
    <property type="match status" value="1"/>
</dbReference>
<dbReference type="InterPro" id="IPR011335">
    <property type="entry name" value="Restrct_endonuc-II-like"/>
</dbReference>
<organism evidence="2 3">
    <name type="scientific">Iningainema tapete BLCC-T55</name>
    <dbReference type="NCBI Taxonomy" id="2748662"/>
    <lineage>
        <taxon>Bacteria</taxon>
        <taxon>Bacillati</taxon>
        <taxon>Cyanobacteriota</taxon>
        <taxon>Cyanophyceae</taxon>
        <taxon>Nostocales</taxon>
        <taxon>Scytonemataceae</taxon>
        <taxon>Iningainema tapete</taxon>
    </lineage>
</organism>
<dbReference type="InterPro" id="IPR012296">
    <property type="entry name" value="Nuclease_put_TT1808"/>
</dbReference>
<accession>A0A8J7C7T0</accession>
<protein>
    <submittedName>
        <fullName evidence="2">Uma2 family endonuclease</fullName>
    </submittedName>
</protein>
<dbReference type="GO" id="GO:0004519">
    <property type="term" value="F:endonuclease activity"/>
    <property type="evidence" value="ECO:0007669"/>
    <property type="project" value="UniProtKB-KW"/>
</dbReference>
<dbReference type="InterPro" id="IPR008538">
    <property type="entry name" value="Uma2"/>
</dbReference>
<evidence type="ECO:0000313" key="2">
    <source>
        <dbReference type="EMBL" id="MBD2776114.1"/>
    </source>
</evidence>
<keyword evidence="2" id="KW-0540">Nuclease</keyword>
<dbReference type="PANTHER" id="PTHR35400:SF1">
    <property type="entry name" value="SLR1083 PROTEIN"/>
    <property type="match status" value="1"/>
</dbReference>
<reference evidence="2" key="1">
    <citation type="submission" date="2020-09" db="EMBL/GenBank/DDBJ databases">
        <title>Iningainema tapete sp. nov. (Scytonemataceae, Cyanobacteria) from greenhouses in central Florida (USA) produces two types of nodularin with biosynthetic potential for microcystin-LR and anabaenopeptins.</title>
        <authorList>
            <person name="Berthold D.E."/>
            <person name="Lefler F.W."/>
            <person name="Huang I.-S."/>
            <person name="Abdulla H."/>
            <person name="Zimba P.V."/>
            <person name="Laughinghouse H.D. IV."/>
        </authorList>
    </citation>
    <scope>NUCLEOTIDE SEQUENCE</scope>
    <source>
        <strain evidence="2">BLCCT55</strain>
    </source>
</reference>
<dbReference type="Gene3D" id="3.90.1570.10">
    <property type="entry name" value="tt1808, chain A"/>
    <property type="match status" value="1"/>
</dbReference>
<evidence type="ECO:0000259" key="1">
    <source>
        <dbReference type="Pfam" id="PF05685"/>
    </source>
</evidence>
<evidence type="ECO:0000313" key="3">
    <source>
        <dbReference type="Proteomes" id="UP000629098"/>
    </source>
</evidence>
<proteinExistence type="predicted"/>
<comment type="caution">
    <text evidence="2">The sequence shown here is derived from an EMBL/GenBank/DDBJ whole genome shotgun (WGS) entry which is preliminary data.</text>
</comment>
<dbReference type="Proteomes" id="UP000629098">
    <property type="component" value="Unassembled WGS sequence"/>
</dbReference>
<dbReference type="CDD" id="cd06260">
    <property type="entry name" value="DUF820-like"/>
    <property type="match status" value="1"/>
</dbReference>
<feature type="domain" description="Putative restriction endonuclease" evidence="1">
    <location>
        <begin position="12"/>
        <end position="184"/>
    </location>
</feature>
<dbReference type="AlphaFoldDB" id="A0A8J7C7T0"/>
<sequence>MTVITPKRFTLAEYHRLIELGFLCEDDRVELIRGELMQMAAKGTRHSVCNTKLFRELDTLVGDRAVVRGQEPIILPSDSEPEPDVIIARGQADDYLSNHPLLEDILLVIEVSDSTLDYDQNTKLALYAEDGISDYWIINLVANQLERYSQPYQDAQGKFGYRTRQIALRHESVTLPNFPNISLELNRVFPGLES</sequence>
<keyword evidence="2" id="KW-0255">Endonuclease</keyword>
<dbReference type="RefSeq" id="WP_190835157.1">
    <property type="nucleotide sequence ID" value="NZ_CAWPPI010000086.1"/>
</dbReference>
<dbReference type="SUPFAM" id="SSF52980">
    <property type="entry name" value="Restriction endonuclease-like"/>
    <property type="match status" value="1"/>
</dbReference>
<dbReference type="EMBL" id="JACXAE010000086">
    <property type="protein sequence ID" value="MBD2776114.1"/>
    <property type="molecule type" value="Genomic_DNA"/>
</dbReference>
<keyword evidence="3" id="KW-1185">Reference proteome</keyword>
<name>A0A8J7C7T0_9CYAN</name>
<gene>
    <name evidence="2" type="ORF">ICL16_29655</name>
</gene>
<keyword evidence="2" id="KW-0378">Hydrolase</keyword>